<dbReference type="AlphaFoldDB" id="A0A316VUL7"/>
<dbReference type="PANTHER" id="PTHR42100:SF1">
    <property type="entry name" value="OXIDOREDUCTASE 178 KDA SUBUNIT, PUTATIVE (AFU_ORTHOLOGUE AFUA_8G04320)-RELATED"/>
    <property type="match status" value="1"/>
</dbReference>
<gene>
    <name evidence="2" type="ORF">IE81DRAFT_325459</name>
</gene>
<dbReference type="InterPro" id="IPR034444">
    <property type="entry name" value="Nuo17.8"/>
</dbReference>
<sequence length="185" mass="20304">MASRVLLPHFLRARAAPTSLATLNTAARTLHASASRSAESSHGHAAADAAEEEQYPEEGFSAPFWRNGLLLVIGGVIVYRFSAAANRSPHGATGEEETLSDSNAPLITRYLSHYKPSLESSRRTSLEELDKKTRNAEDRLLFQEAERPPVHRLTYPGVFDHSSPHRIPLGGSVDVSNVKVKTEYE</sequence>
<dbReference type="RefSeq" id="XP_025367748.1">
    <property type="nucleotide sequence ID" value="XM_025514516.1"/>
</dbReference>
<evidence type="ECO:0000256" key="1">
    <source>
        <dbReference type="SAM" id="MobiDB-lite"/>
    </source>
</evidence>
<name>A0A316VUL7_9BASI</name>
<feature type="compositionally biased region" description="Low complexity" evidence="1">
    <location>
        <begin position="32"/>
        <end position="48"/>
    </location>
</feature>
<dbReference type="GeneID" id="37036386"/>
<proteinExistence type="predicted"/>
<dbReference type="GO" id="GO:0005739">
    <property type="term" value="C:mitochondrion"/>
    <property type="evidence" value="ECO:0007669"/>
    <property type="project" value="InterPro"/>
</dbReference>
<dbReference type="STRING" id="1522189.A0A316VUL7"/>
<dbReference type="EMBL" id="KZ819413">
    <property type="protein sequence ID" value="PWN40588.1"/>
    <property type="molecule type" value="Genomic_DNA"/>
</dbReference>
<evidence type="ECO:0000313" key="2">
    <source>
        <dbReference type="EMBL" id="PWN40588.1"/>
    </source>
</evidence>
<evidence type="ECO:0000313" key="3">
    <source>
        <dbReference type="Proteomes" id="UP000245783"/>
    </source>
</evidence>
<reference evidence="2 3" key="1">
    <citation type="journal article" date="2018" name="Mol. Biol. Evol.">
        <title>Broad Genomic Sampling Reveals a Smut Pathogenic Ancestry of the Fungal Clade Ustilaginomycotina.</title>
        <authorList>
            <person name="Kijpornyongpan T."/>
            <person name="Mondo S.J."/>
            <person name="Barry K."/>
            <person name="Sandor L."/>
            <person name="Lee J."/>
            <person name="Lipzen A."/>
            <person name="Pangilinan J."/>
            <person name="LaButti K."/>
            <person name="Hainaut M."/>
            <person name="Henrissat B."/>
            <person name="Grigoriev I.V."/>
            <person name="Spatafora J.W."/>
            <person name="Aime M.C."/>
        </authorList>
    </citation>
    <scope>NUCLEOTIDE SEQUENCE [LARGE SCALE GENOMIC DNA]</scope>
    <source>
        <strain evidence="2 3">MCA 4658</strain>
    </source>
</reference>
<feature type="region of interest" description="Disordered" evidence="1">
    <location>
        <begin position="32"/>
        <end position="53"/>
    </location>
</feature>
<protein>
    <submittedName>
        <fullName evidence="2">Uncharacterized protein</fullName>
    </submittedName>
</protein>
<dbReference type="Proteomes" id="UP000245783">
    <property type="component" value="Unassembled WGS sequence"/>
</dbReference>
<dbReference type="InParanoid" id="A0A316VUL7"/>
<accession>A0A316VUL7</accession>
<dbReference type="OrthoDB" id="2120038at2759"/>
<keyword evidence="3" id="KW-1185">Reference proteome</keyword>
<dbReference type="PANTHER" id="PTHR42100">
    <property type="entry name" value="OXIDOREDUCTASE 178 KDA SUBUNIT, PUTATIVE (AFU_ORTHOLOGUE AFUA_8G04320)-RELATED"/>
    <property type="match status" value="1"/>
</dbReference>
<organism evidence="2 3">
    <name type="scientific">Ceraceosorus guamensis</name>
    <dbReference type="NCBI Taxonomy" id="1522189"/>
    <lineage>
        <taxon>Eukaryota</taxon>
        <taxon>Fungi</taxon>
        <taxon>Dikarya</taxon>
        <taxon>Basidiomycota</taxon>
        <taxon>Ustilaginomycotina</taxon>
        <taxon>Exobasidiomycetes</taxon>
        <taxon>Ceraceosorales</taxon>
        <taxon>Ceraceosoraceae</taxon>
        <taxon>Ceraceosorus</taxon>
    </lineage>
</organism>